<name>A0A0E9V650_ANGAN</name>
<sequence>MRDQNGGKPFRSFRRKISRPVC</sequence>
<proteinExistence type="predicted"/>
<reference evidence="2" key="1">
    <citation type="submission" date="2014-11" db="EMBL/GenBank/DDBJ databases">
        <authorList>
            <person name="Amaro Gonzalez C."/>
        </authorList>
    </citation>
    <scope>NUCLEOTIDE SEQUENCE</scope>
</reference>
<organism evidence="2">
    <name type="scientific">Anguilla anguilla</name>
    <name type="common">European freshwater eel</name>
    <name type="synonym">Muraena anguilla</name>
    <dbReference type="NCBI Taxonomy" id="7936"/>
    <lineage>
        <taxon>Eukaryota</taxon>
        <taxon>Metazoa</taxon>
        <taxon>Chordata</taxon>
        <taxon>Craniata</taxon>
        <taxon>Vertebrata</taxon>
        <taxon>Euteleostomi</taxon>
        <taxon>Actinopterygii</taxon>
        <taxon>Neopterygii</taxon>
        <taxon>Teleostei</taxon>
        <taxon>Anguilliformes</taxon>
        <taxon>Anguillidae</taxon>
        <taxon>Anguilla</taxon>
    </lineage>
</organism>
<feature type="region of interest" description="Disordered" evidence="1">
    <location>
        <begin position="1"/>
        <end position="22"/>
    </location>
</feature>
<reference evidence="2" key="2">
    <citation type="journal article" date="2015" name="Fish Shellfish Immunol.">
        <title>Early steps in the European eel (Anguilla anguilla)-Vibrio vulnificus interaction in the gills: Role of the RtxA13 toxin.</title>
        <authorList>
            <person name="Callol A."/>
            <person name="Pajuelo D."/>
            <person name="Ebbesson L."/>
            <person name="Teles M."/>
            <person name="MacKenzie S."/>
            <person name="Amaro C."/>
        </authorList>
    </citation>
    <scope>NUCLEOTIDE SEQUENCE</scope>
</reference>
<protein>
    <submittedName>
        <fullName evidence="2">Uncharacterized protein</fullName>
    </submittedName>
</protein>
<evidence type="ECO:0000256" key="1">
    <source>
        <dbReference type="SAM" id="MobiDB-lite"/>
    </source>
</evidence>
<dbReference type="AlphaFoldDB" id="A0A0E9V650"/>
<feature type="compositionally biased region" description="Basic residues" evidence="1">
    <location>
        <begin position="11"/>
        <end position="22"/>
    </location>
</feature>
<dbReference type="EMBL" id="GBXM01034978">
    <property type="protein sequence ID" value="JAH73599.1"/>
    <property type="molecule type" value="Transcribed_RNA"/>
</dbReference>
<evidence type="ECO:0000313" key="2">
    <source>
        <dbReference type="EMBL" id="JAH73599.1"/>
    </source>
</evidence>
<accession>A0A0E9V650</accession>